<organism evidence="1 2">
    <name type="scientific">Cetraspora pellucida</name>
    <dbReference type="NCBI Taxonomy" id="1433469"/>
    <lineage>
        <taxon>Eukaryota</taxon>
        <taxon>Fungi</taxon>
        <taxon>Fungi incertae sedis</taxon>
        <taxon>Mucoromycota</taxon>
        <taxon>Glomeromycotina</taxon>
        <taxon>Glomeromycetes</taxon>
        <taxon>Diversisporales</taxon>
        <taxon>Gigasporaceae</taxon>
        <taxon>Cetraspora</taxon>
    </lineage>
</organism>
<dbReference type="OrthoDB" id="2415291at2759"/>
<evidence type="ECO:0000313" key="1">
    <source>
        <dbReference type="EMBL" id="CAG8812808.1"/>
    </source>
</evidence>
<proteinExistence type="predicted"/>
<dbReference type="AlphaFoldDB" id="A0A9N9PG02"/>
<dbReference type="Proteomes" id="UP000789759">
    <property type="component" value="Unassembled WGS sequence"/>
</dbReference>
<feature type="non-terminal residue" evidence="1">
    <location>
        <position position="45"/>
    </location>
</feature>
<keyword evidence="2" id="KW-1185">Reference proteome</keyword>
<reference evidence="1" key="1">
    <citation type="submission" date="2021-06" db="EMBL/GenBank/DDBJ databases">
        <authorList>
            <person name="Kallberg Y."/>
            <person name="Tangrot J."/>
            <person name="Rosling A."/>
        </authorList>
    </citation>
    <scope>NUCLEOTIDE SEQUENCE</scope>
    <source>
        <strain evidence="1">FL966</strain>
    </source>
</reference>
<dbReference type="EMBL" id="CAJVQA010040217">
    <property type="protein sequence ID" value="CAG8812808.1"/>
    <property type="molecule type" value="Genomic_DNA"/>
</dbReference>
<gene>
    <name evidence="1" type="ORF">CPELLU_LOCUS18832</name>
</gene>
<comment type="caution">
    <text evidence="1">The sequence shown here is derived from an EMBL/GenBank/DDBJ whole genome shotgun (WGS) entry which is preliminary data.</text>
</comment>
<evidence type="ECO:0000313" key="2">
    <source>
        <dbReference type="Proteomes" id="UP000789759"/>
    </source>
</evidence>
<sequence>DTWRIFSDFNLVKILLSKIKETFVNSSARKGRYLNHLRMHGVENL</sequence>
<accession>A0A9N9PG02</accession>
<feature type="non-terminal residue" evidence="1">
    <location>
        <position position="1"/>
    </location>
</feature>
<name>A0A9N9PG02_9GLOM</name>
<protein>
    <submittedName>
        <fullName evidence="1">7287_t:CDS:1</fullName>
    </submittedName>
</protein>